<feature type="signal peptide" evidence="1">
    <location>
        <begin position="1"/>
        <end position="17"/>
    </location>
</feature>
<name>A0A3S2UKF6_9SPHI</name>
<proteinExistence type="predicted"/>
<reference evidence="2 3" key="1">
    <citation type="submission" date="2019-01" db="EMBL/GenBank/DDBJ databases">
        <authorList>
            <person name="Chen W.-M."/>
        </authorList>
    </citation>
    <scope>NUCLEOTIDE SEQUENCE [LARGE SCALE GENOMIC DNA]</scope>
    <source>
        <strain evidence="2 3">YBJ-36</strain>
    </source>
</reference>
<keyword evidence="3" id="KW-1185">Reference proteome</keyword>
<dbReference type="AlphaFoldDB" id="A0A3S2UKF6"/>
<protein>
    <submittedName>
        <fullName evidence="2">Uncharacterized protein</fullName>
    </submittedName>
</protein>
<dbReference type="OrthoDB" id="799019at2"/>
<sequence>MKKIVSLLVVLLTGVHAFCQQPTISKPVADTVYYFLDLDAIPVADRMISADTAARSQVFYHIYCPCLKDNLYPVLRSNVTKKTKFVNFNHSKLKFIALRELIELIKTNDDVKFNDRHIIYLSVVKKMGFTKIRHFTSAQK</sequence>
<comment type="caution">
    <text evidence="2">The sequence shown here is derived from an EMBL/GenBank/DDBJ whole genome shotgun (WGS) entry which is preliminary data.</text>
</comment>
<evidence type="ECO:0000313" key="2">
    <source>
        <dbReference type="EMBL" id="RVU00344.1"/>
    </source>
</evidence>
<dbReference type="RefSeq" id="WP_127705474.1">
    <property type="nucleotide sequence ID" value="NZ_SACK01000005.1"/>
</dbReference>
<organism evidence="2 3">
    <name type="scientific">Mucilaginibacter limnophilus</name>
    <dbReference type="NCBI Taxonomy" id="1932778"/>
    <lineage>
        <taxon>Bacteria</taxon>
        <taxon>Pseudomonadati</taxon>
        <taxon>Bacteroidota</taxon>
        <taxon>Sphingobacteriia</taxon>
        <taxon>Sphingobacteriales</taxon>
        <taxon>Sphingobacteriaceae</taxon>
        <taxon>Mucilaginibacter</taxon>
    </lineage>
</organism>
<evidence type="ECO:0000313" key="3">
    <source>
        <dbReference type="Proteomes" id="UP000282759"/>
    </source>
</evidence>
<dbReference type="EMBL" id="SACK01000005">
    <property type="protein sequence ID" value="RVU00344.1"/>
    <property type="molecule type" value="Genomic_DNA"/>
</dbReference>
<gene>
    <name evidence="2" type="ORF">EOD41_12740</name>
</gene>
<keyword evidence="1" id="KW-0732">Signal</keyword>
<dbReference type="Proteomes" id="UP000282759">
    <property type="component" value="Unassembled WGS sequence"/>
</dbReference>
<feature type="chain" id="PRO_5018724778" evidence="1">
    <location>
        <begin position="18"/>
        <end position="140"/>
    </location>
</feature>
<accession>A0A3S2UKF6</accession>
<evidence type="ECO:0000256" key="1">
    <source>
        <dbReference type="SAM" id="SignalP"/>
    </source>
</evidence>